<dbReference type="Proteomes" id="UP000598146">
    <property type="component" value="Unassembled WGS sequence"/>
</dbReference>
<dbReference type="RefSeq" id="WP_196417720.1">
    <property type="nucleotide sequence ID" value="NZ_JADQTO010000017.1"/>
</dbReference>
<sequence length="320" mass="33758">MRILVLGGSGFVGRAVAAEAVGRGHTVTVLNRGHRDPVAGTRTLIGDRLSPGGLAALDGGTWDAVVDTWSADAEAVRTAAELLSGRAGHFTYISSRSVYRYGGAAPLAEDSPLTDPADPGYAGDKLRGELAAAGFGGPLLLARAGLILGPHEDIGRLPWWLNRLHRGGPTLAPGPRELPLQYIDARDLAAFVLDAAAAGRGGPYNVVSEPGHTTMGELLDTANEITGGHAELRWTDPEPILAAGIEPWTHLPIWLPPGHDHDFMHRGDVSKAIGAGLRCRPVRDTITDTWRWLGTLAGGAPQRTDRPASGLDPLLENKLL</sequence>
<keyword evidence="3" id="KW-1185">Reference proteome</keyword>
<feature type="domain" description="NAD-dependent epimerase/dehydratase" evidence="1">
    <location>
        <begin position="3"/>
        <end position="35"/>
    </location>
</feature>
<gene>
    <name evidence="2" type="ORF">I4J89_31365</name>
</gene>
<accession>A0A931CEU4</accession>
<organism evidence="2 3">
    <name type="scientific">Actinoplanes aureus</name>
    <dbReference type="NCBI Taxonomy" id="2792083"/>
    <lineage>
        <taxon>Bacteria</taxon>
        <taxon>Bacillati</taxon>
        <taxon>Actinomycetota</taxon>
        <taxon>Actinomycetes</taxon>
        <taxon>Micromonosporales</taxon>
        <taxon>Micromonosporaceae</taxon>
        <taxon>Actinoplanes</taxon>
    </lineage>
</organism>
<evidence type="ECO:0000313" key="3">
    <source>
        <dbReference type="Proteomes" id="UP000598146"/>
    </source>
</evidence>
<protein>
    <submittedName>
        <fullName evidence="2">NAD-dependent epimerase/dehydratase family protein</fullName>
    </submittedName>
</protein>
<dbReference type="Gene3D" id="3.40.50.720">
    <property type="entry name" value="NAD(P)-binding Rossmann-like Domain"/>
    <property type="match status" value="1"/>
</dbReference>
<name>A0A931CEU4_9ACTN</name>
<feature type="domain" description="NAD-dependent epimerase/dehydratase" evidence="1">
    <location>
        <begin position="62"/>
        <end position="206"/>
    </location>
</feature>
<evidence type="ECO:0000259" key="1">
    <source>
        <dbReference type="Pfam" id="PF01370"/>
    </source>
</evidence>
<dbReference type="InterPro" id="IPR001509">
    <property type="entry name" value="Epimerase_deHydtase"/>
</dbReference>
<comment type="caution">
    <text evidence="2">The sequence shown here is derived from an EMBL/GenBank/DDBJ whole genome shotgun (WGS) entry which is preliminary data.</text>
</comment>
<dbReference type="PANTHER" id="PTHR43245">
    <property type="entry name" value="BIFUNCTIONAL POLYMYXIN RESISTANCE PROTEIN ARNA"/>
    <property type="match status" value="1"/>
</dbReference>
<dbReference type="InterPro" id="IPR036291">
    <property type="entry name" value="NAD(P)-bd_dom_sf"/>
</dbReference>
<dbReference type="Pfam" id="PF01370">
    <property type="entry name" value="Epimerase"/>
    <property type="match status" value="2"/>
</dbReference>
<dbReference type="PANTHER" id="PTHR43245:SF13">
    <property type="entry name" value="UDP-D-APIOSE_UDP-D-XYLOSE SYNTHASE 2"/>
    <property type="match status" value="1"/>
</dbReference>
<evidence type="ECO:0000313" key="2">
    <source>
        <dbReference type="EMBL" id="MBG0565956.1"/>
    </source>
</evidence>
<dbReference type="AlphaFoldDB" id="A0A931CEU4"/>
<dbReference type="EMBL" id="JADQTO010000017">
    <property type="protein sequence ID" value="MBG0565956.1"/>
    <property type="molecule type" value="Genomic_DNA"/>
</dbReference>
<dbReference type="InterPro" id="IPR050177">
    <property type="entry name" value="Lipid_A_modif_metabolic_enz"/>
</dbReference>
<dbReference type="SUPFAM" id="SSF51735">
    <property type="entry name" value="NAD(P)-binding Rossmann-fold domains"/>
    <property type="match status" value="1"/>
</dbReference>
<proteinExistence type="predicted"/>
<reference evidence="2" key="1">
    <citation type="submission" date="2020-11" db="EMBL/GenBank/DDBJ databases">
        <title>Isolation and identification of active actinomycetes.</title>
        <authorList>
            <person name="Sun X."/>
        </authorList>
    </citation>
    <scope>NUCLEOTIDE SEQUENCE</scope>
    <source>
        <strain evidence="2">NEAU-A11</strain>
    </source>
</reference>